<dbReference type="Gene3D" id="1.10.10.10">
    <property type="entry name" value="Winged helix-like DNA-binding domain superfamily/Winged helix DNA-binding domain"/>
    <property type="match status" value="1"/>
</dbReference>
<reference evidence="5" key="1">
    <citation type="submission" date="2018-06" db="EMBL/GenBank/DDBJ databases">
        <title>Sequence of the Fusobacterium nucleatum str. 12230 genome.</title>
        <authorList>
            <person name="Navarre W."/>
        </authorList>
    </citation>
    <scope>NUCLEOTIDE SEQUENCE [LARGE SCALE GENOMIC DNA]</scope>
    <source>
        <strain evidence="5">12230</strain>
    </source>
</reference>
<dbReference type="SUPFAM" id="SSF140931">
    <property type="entry name" value="Fic-like"/>
    <property type="match status" value="1"/>
</dbReference>
<dbReference type="AlphaFoldDB" id="A0A323TW97"/>
<keyword evidence="2" id="KW-0067">ATP-binding</keyword>
<proteinExistence type="predicted"/>
<feature type="site" description="Important for autoinhibition of adenylyltransferase activity" evidence="3">
    <location>
        <position position="57"/>
    </location>
</feature>
<evidence type="ECO:0000256" key="3">
    <source>
        <dbReference type="PIRSR" id="PIRSR640198-3"/>
    </source>
</evidence>
<dbReference type="InterPro" id="IPR040198">
    <property type="entry name" value="Fido_containing"/>
</dbReference>
<evidence type="ECO:0000259" key="4">
    <source>
        <dbReference type="PROSITE" id="PS51459"/>
    </source>
</evidence>
<dbReference type="PANTHER" id="PTHR13504">
    <property type="entry name" value="FIDO DOMAIN-CONTAINING PROTEIN DDB_G0283145"/>
    <property type="match status" value="1"/>
</dbReference>
<dbReference type="Pfam" id="PF02661">
    <property type="entry name" value="Fic"/>
    <property type="match status" value="1"/>
</dbReference>
<keyword evidence="2" id="KW-0547">Nucleotide-binding</keyword>
<feature type="binding site" evidence="2">
    <location>
        <begin position="221"/>
        <end position="222"/>
    </location>
    <ligand>
        <name>ATP</name>
        <dbReference type="ChEBI" id="CHEBI:30616"/>
    </ligand>
</feature>
<gene>
    <name evidence="5" type="ORF">DNF10_07780</name>
</gene>
<evidence type="ECO:0000313" key="5">
    <source>
        <dbReference type="EMBL" id="PZA04129.1"/>
    </source>
</evidence>
<dbReference type="Gene3D" id="1.10.3290.10">
    <property type="entry name" value="Fido-like domain"/>
    <property type="match status" value="1"/>
</dbReference>
<accession>A0A323TW97</accession>
<sequence length="333" mass="38896">MKKELLPPFKITNEILNFVYEIGELVGKISAEKEFEKNLTLKRENRIKSIYSSLAIEQNTLTLEQVTDVINGKIVLAPPKDIKEVQNAYEIYERLEELNENSVKDLLLAHKIMTSELIKESGRFRSKNAGVYQGDKLIHMGTLPEYIPELINNLFLWLKKSEEHPLIKAAVFHYEFEFIHPFQDGNGRIGRLWHSLILSKWKKFFAWLPIESLVQKCQKEYYIAINNSNRDGESTEFILFMLKIIRETLIELIEIQKSTDKSTDKNKEKIKLLIEYLGQNNSINNKEAQNLLDISESAAKRFLNKLVKENILEAVGEYKARKYIKNNKKNEME</sequence>
<dbReference type="InterPro" id="IPR036388">
    <property type="entry name" value="WH-like_DNA-bd_sf"/>
</dbReference>
<feature type="domain" description="Fido" evidence="4">
    <location>
        <begin position="101"/>
        <end position="243"/>
    </location>
</feature>
<dbReference type="PANTHER" id="PTHR13504:SF38">
    <property type="entry name" value="FIDO DOMAIN-CONTAINING PROTEIN"/>
    <property type="match status" value="1"/>
</dbReference>
<feature type="binding site" evidence="2">
    <location>
        <position position="229"/>
    </location>
    <ligand>
        <name>ATP</name>
        <dbReference type="ChEBI" id="CHEBI:30616"/>
    </ligand>
</feature>
<comment type="caution">
    <text evidence="5">The sequence shown here is derived from an EMBL/GenBank/DDBJ whole genome shotgun (WGS) entry which is preliminary data.</text>
</comment>
<evidence type="ECO:0000256" key="2">
    <source>
        <dbReference type="PIRSR" id="PIRSR640198-2"/>
    </source>
</evidence>
<dbReference type="PROSITE" id="PS51459">
    <property type="entry name" value="FIDO"/>
    <property type="match status" value="1"/>
</dbReference>
<dbReference type="InterPro" id="IPR036597">
    <property type="entry name" value="Fido-like_dom_sf"/>
</dbReference>
<organism evidence="5">
    <name type="scientific">Fusobacterium nucleatum</name>
    <dbReference type="NCBI Taxonomy" id="851"/>
    <lineage>
        <taxon>Bacteria</taxon>
        <taxon>Fusobacteriati</taxon>
        <taxon>Fusobacteriota</taxon>
        <taxon>Fusobacteriia</taxon>
        <taxon>Fusobacteriales</taxon>
        <taxon>Fusobacteriaceae</taxon>
        <taxon>Fusobacterium</taxon>
    </lineage>
</organism>
<feature type="active site" evidence="1">
    <location>
        <position position="180"/>
    </location>
</feature>
<name>A0A323TW97_FUSNU</name>
<dbReference type="EMBL" id="QKOC01000010">
    <property type="protein sequence ID" value="PZA04129.1"/>
    <property type="molecule type" value="Genomic_DNA"/>
</dbReference>
<feature type="binding site" evidence="2">
    <location>
        <begin position="184"/>
        <end position="191"/>
    </location>
    <ligand>
        <name>ATP</name>
        <dbReference type="ChEBI" id="CHEBI:30616"/>
    </ligand>
</feature>
<dbReference type="InterPro" id="IPR003812">
    <property type="entry name" value="Fido"/>
</dbReference>
<evidence type="ECO:0000256" key="1">
    <source>
        <dbReference type="PIRSR" id="PIRSR640198-1"/>
    </source>
</evidence>
<dbReference type="GO" id="GO:0005524">
    <property type="term" value="F:ATP binding"/>
    <property type="evidence" value="ECO:0007669"/>
    <property type="project" value="UniProtKB-KW"/>
</dbReference>
<protein>
    <submittedName>
        <fullName evidence="5">Fic family protein</fullName>
    </submittedName>
</protein>